<evidence type="ECO:0000256" key="10">
    <source>
        <dbReference type="ARBA" id="ARBA00022982"/>
    </source>
</evidence>
<feature type="transmembrane region" description="Helical" evidence="17">
    <location>
        <begin position="81"/>
        <end position="100"/>
    </location>
</feature>
<keyword evidence="14 17" id="KW-0496">Mitochondrion</keyword>
<feature type="domain" description="NADH:ubiquinone oxidoreductase chain 4 N-terminal" evidence="19">
    <location>
        <begin position="1"/>
        <end position="97"/>
    </location>
</feature>
<dbReference type="GO" id="GO:0003954">
    <property type="term" value="F:NADH dehydrogenase activity"/>
    <property type="evidence" value="ECO:0007669"/>
    <property type="project" value="TreeGrafter"/>
</dbReference>
<evidence type="ECO:0000256" key="15">
    <source>
        <dbReference type="ARBA" id="ARBA00023136"/>
    </source>
</evidence>
<keyword evidence="8 17" id="KW-0812">Transmembrane</keyword>
<evidence type="ECO:0000256" key="17">
    <source>
        <dbReference type="RuleBase" id="RU003297"/>
    </source>
</evidence>
<feature type="transmembrane region" description="Helical" evidence="17">
    <location>
        <begin position="138"/>
        <end position="157"/>
    </location>
</feature>
<dbReference type="PRINTS" id="PR01437">
    <property type="entry name" value="NUOXDRDTASE4"/>
</dbReference>
<comment type="function">
    <text evidence="1">Core subunit of the mitochondrial membrane respiratory chain NADH dehydrogenase (Complex I) that is believed to belong to the minimal assembly required for catalysis. Complex I functions in the transfer of electrons from NADH to the respiratory chain. The immediate electron acceptor for the enzyme is believed to be ubiquinone.</text>
</comment>
<dbReference type="GO" id="GO:0031966">
    <property type="term" value="C:mitochondrial membrane"/>
    <property type="evidence" value="ECO:0007669"/>
    <property type="project" value="UniProtKB-SubCell"/>
</dbReference>
<dbReference type="InterPro" id="IPR000260">
    <property type="entry name" value="NADH4_N"/>
</dbReference>
<evidence type="ECO:0000256" key="13">
    <source>
        <dbReference type="ARBA" id="ARBA00023075"/>
    </source>
</evidence>
<name>A0A7T8V7I4_9CRUS</name>
<dbReference type="Pfam" id="PF00361">
    <property type="entry name" value="Proton_antipo_M"/>
    <property type="match status" value="1"/>
</dbReference>
<keyword evidence="15 17" id="KW-0472">Membrane</keyword>
<comment type="catalytic activity">
    <reaction evidence="16 17">
        <text>a ubiquinone + NADH + 5 H(+)(in) = a ubiquinol + NAD(+) + 4 H(+)(out)</text>
        <dbReference type="Rhea" id="RHEA:29091"/>
        <dbReference type="Rhea" id="RHEA-COMP:9565"/>
        <dbReference type="Rhea" id="RHEA-COMP:9566"/>
        <dbReference type="ChEBI" id="CHEBI:15378"/>
        <dbReference type="ChEBI" id="CHEBI:16389"/>
        <dbReference type="ChEBI" id="CHEBI:17976"/>
        <dbReference type="ChEBI" id="CHEBI:57540"/>
        <dbReference type="ChEBI" id="CHEBI:57945"/>
        <dbReference type="EC" id="7.1.1.2"/>
    </reaction>
</comment>
<dbReference type="GO" id="GO:0015990">
    <property type="term" value="P:electron transport coupled proton transport"/>
    <property type="evidence" value="ECO:0007669"/>
    <property type="project" value="TreeGrafter"/>
</dbReference>
<comment type="similarity">
    <text evidence="3 17">Belongs to the complex I subunit 4 family.</text>
</comment>
<feature type="transmembrane region" description="Helical" evidence="17">
    <location>
        <begin position="206"/>
        <end position="229"/>
    </location>
</feature>
<dbReference type="EC" id="7.1.1.2" evidence="4 17"/>
<feature type="transmembrane region" description="Helical" evidence="17">
    <location>
        <begin position="265"/>
        <end position="285"/>
    </location>
</feature>
<keyword evidence="11 17" id="KW-1133">Transmembrane helix</keyword>
<evidence type="ECO:0000259" key="19">
    <source>
        <dbReference type="Pfam" id="PF01059"/>
    </source>
</evidence>
<keyword evidence="7 17" id="KW-0679">Respiratory chain</keyword>
<evidence type="ECO:0000256" key="2">
    <source>
        <dbReference type="ARBA" id="ARBA00004225"/>
    </source>
</evidence>
<dbReference type="GO" id="GO:0008137">
    <property type="term" value="F:NADH dehydrogenase (ubiquinone) activity"/>
    <property type="evidence" value="ECO:0007669"/>
    <property type="project" value="UniProtKB-UniRule"/>
</dbReference>
<feature type="transmembrane region" description="Helical" evidence="17">
    <location>
        <begin position="297"/>
        <end position="315"/>
    </location>
</feature>
<dbReference type="AlphaFoldDB" id="A0A7T8V7I4"/>
<comment type="function">
    <text evidence="17">Core subunit of the mitochondrial membrane respiratory chain NADH dehydrogenase (Complex I) which catalyzes electron transfer from NADH through the respiratory chain, using ubiquinone as an electron acceptor. Essential for the catalytic activity and assembly of complex I.</text>
</comment>
<evidence type="ECO:0000256" key="7">
    <source>
        <dbReference type="ARBA" id="ARBA00022660"/>
    </source>
</evidence>
<feature type="transmembrane region" description="Helical" evidence="17">
    <location>
        <begin position="163"/>
        <end position="186"/>
    </location>
</feature>
<keyword evidence="13 17" id="KW-0830">Ubiquinone</keyword>
<evidence type="ECO:0000256" key="8">
    <source>
        <dbReference type="ARBA" id="ARBA00022692"/>
    </source>
</evidence>
<evidence type="ECO:0000256" key="3">
    <source>
        <dbReference type="ARBA" id="ARBA00009025"/>
    </source>
</evidence>
<dbReference type="GO" id="GO:0048039">
    <property type="term" value="F:ubiquinone binding"/>
    <property type="evidence" value="ECO:0007669"/>
    <property type="project" value="TreeGrafter"/>
</dbReference>
<evidence type="ECO:0000259" key="18">
    <source>
        <dbReference type="Pfam" id="PF00361"/>
    </source>
</evidence>
<evidence type="ECO:0000256" key="12">
    <source>
        <dbReference type="ARBA" id="ARBA00023027"/>
    </source>
</evidence>
<accession>A0A7T8V7I4</accession>
<feature type="domain" description="NADH:quinone oxidoreductase/Mrp antiporter transmembrane" evidence="18">
    <location>
        <begin position="103"/>
        <end position="380"/>
    </location>
</feature>
<reference evidence="20" key="1">
    <citation type="submission" date="2020-06" db="EMBL/GenBank/DDBJ databases">
        <title>Phylogenomics of the Hyalella amphipod species-flock in the Andean Altiplano.</title>
        <authorList>
            <person name="Zapelloni F."/>
            <person name="Jurado-Rivera J.A."/>
            <person name="Pons J."/>
            <person name="Jaume D."/>
            <person name="Juan C."/>
        </authorList>
    </citation>
    <scope>NUCLEOTIDE SEQUENCE</scope>
</reference>
<feature type="transmembrane region" description="Helical" evidence="17">
    <location>
        <begin position="336"/>
        <end position="354"/>
    </location>
</feature>
<feature type="transmembrane region" description="Helical" evidence="17">
    <location>
        <begin position="50"/>
        <end position="69"/>
    </location>
</feature>
<evidence type="ECO:0000256" key="6">
    <source>
        <dbReference type="ARBA" id="ARBA00022448"/>
    </source>
</evidence>
<keyword evidence="12 17" id="KW-0520">NAD</keyword>
<evidence type="ECO:0000256" key="16">
    <source>
        <dbReference type="ARBA" id="ARBA00049551"/>
    </source>
</evidence>
<gene>
    <name evidence="20" type="primary">nad4</name>
</gene>
<feature type="transmembrane region" description="Helical" evidence="17">
    <location>
        <begin position="374"/>
        <end position="394"/>
    </location>
</feature>
<organism evidence="20">
    <name type="scientific">Hyalella armata</name>
    <dbReference type="NCBI Taxonomy" id="2759774"/>
    <lineage>
        <taxon>Eukaryota</taxon>
        <taxon>Metazoa</taxon>
        <taxon>Ecdysozoa</taxon>
        <taxon>Arthropoda</taxon>
        <taxon>Crustacea</taxon>
        <taxon>Multicrustacea</taxon>
        <taxon>Malacostraca</taxon>
        <taxon>Eumalacostraca</taxon>
        <taxon>Peracarida</taxon>
        <taxon>Amphipoda</taxon>
        <taxon>Senticaudata</taxon>
        <taxon>Talitrida</taxon>
        <taxon>Talitroidea</taxon>
        <taxon>Hyalellidae</taxon>
        <taxon>Hyalella</taxon>
    </lineage>
</organism>
<evidence type="ECO:0000256" key="11">
    <source>
        <dbReference type="ARBA" id="ARBA00022989"/>
    </source>
</evidence>
<proteinExistence type="inferred from homology"/>
<dbReference type="PANTHER" id="PTHR43507">
    <property type="entry name" value="NADH-UBIQUINONE OXIDOREDUCTASE CHAIN 4"/>
    <property type="match status" value="1"/>
</dbReference>
<dbReference type="InterPro" id="IPR003918">
    <property type="entry name" value="NADH_UbQ_OxRdtase"/>
</dbReference>
<dbReference type="InterPro" id="IPR001750">
    <property type="entry name" value="ND/Mrp_TM"/>
</dbReference>
<feature type="transmembrane region" description="Helical" evidence="17">
    <location>
        <begin position="106"/>
        <end position="126"/>
    </location>
</feature>
<keyword evidence="9" id="KW-1278">Translocase</keyword>
<evidence type="ECO:0000313" key="20">
    <source>
        <dbReference type="EMBL" id="QQQ88797.1"/>
    </source>
</evidence>
<keyword evidence="6 17" id="KW-0813">Transport</keyword>
<geneLocation type="mitochondrion" evidence="20"/>
<feature type="transmembrane region" description="Helical" evidence="17">
    <location>
        <begin position="415"/>
        <end position="435"/>
    </location>
</feature>
<evidence type="ECO:0000256" key="5">
    <source>
        <dbReference type="ARBA" id="ARBA00021006"/>
    </source>
</evidence>
<protein>
    <recommendedName>
        <fullName evidence="5 17">NADH-ubiquinone oxidoreductase chain 4</fullName>
        <ecNumber evidence="4 17">7.1.1.2</ecNumber>
    </recommendedName>
</protein>
<feature type="transmembrane region" description="Helical" evidence="17">
    <location>
        <begin position="12"/>
        <end position="34"/>
    </location>
</feature>
<feature type="transmembrane region" description="Helical" evidence="17">
    <location>
        <begin position="241"/>
        <end position="258"/>
    </location>
</feature>
<evidence type="ECO:0000256" key="9">
    <source>
        <dbReference type="ARBA" id="ARBA00022967"/>
    </source>
</evidence>
<evidence type="ECO:0000256" key="14">
    <source>
        <dbReference type="ARBA" id="ARBA00023128"/>
    </source>
</evidence>
<dbReference type="Pfam" id="PF01059">
    <property type="entry name" value="Oxidored_q5_N"/>
    <property type="match status" value="1"/>
</dbReference>
<dbReference type="GO" id="GO:0042773">
    <property type="term" value="P:ATP synthesis coupled electron transport"/>
    <property type="evidence" value="ECO:0007669"/>
    <property type="project" value="InterPro"/>
</dbReference>
<comment type="subcellular location">
    <subcellularLocation>
        <location evidence="2 17">Mitochondrion membrane</location>
        <topology evidence="2 17">Multi-pass membrane protein</topology>
    </subcellularLocation>
</comment>
<evidence type="ECO:0000256" key="1">
    <source>
        <dbReference type="ARBA" id="ARBA00003257"/>
    </source>
</evidence>
<sequence length="436" mass="49462">MLKFIMPLMICVVMLSWGETLIYILFIMFIFLLFKPTMMNSALINFELDFFSWSLIMLSFWVISLAIMSSIKNKTSNKMSIIYLSTMVTLLMFLVLTFSISNNMTFYLLFESCLIPILLMILGWGYQPERTQAGVYMLFYTIFGSLPLLIMVLQYTMTTGSNYMFFTTSVFTGFMSTVCLSAAFLVKFPMYSVHLWLLKAHVEAPVAGSMILAGVLLKLGGFGLIRMLSLLDYDYTLLKELIISVSIWGGLLVSINCLRYMDMKLLIASSSVVHMSTCITALFIMTEWSVKGCLLMMIAHGICSSGLFSLANMAYERTNSRSMLVTKGLLNLTPMISLWWFLMLASNMAAPPSINLAGEIMLLMSLISWNSVMMIPLLLLGFFSASYSIYLYSLSQHGSFNKMKMSLLNNTSLEYLVLLLHWLPMNFFILAVMFML</sequence>
<dbReference type="PANTHER" id="PTHR43507:SF20">
    <property type="entry name" value="NADH-UBIQUINONE OXIDOREDUCTASE CHAIN 4"/>
    <property type="match status" value="1"/>
</dbReference>
<dbReference type="EMBL" id="MT672038">
    <property type="protein sequence ID" value="QQQ88797.1"/>
    <property type="molecule type" value="Genomic_DNA"/>
</dbReference>
<keyword evidence="10 17" id="KW-0249">Electron transport</keyword>
<evidence type="ECO:0000256" key="4">
    <source>
        <dbReference type="ARBA" id="ARBA00012944"/>
    </source>
</evidence>